<evidence type="ECO:0000313" key="1">
    <source>
        <dbReference type="EMBL" id="KAJ3556258.1"/>
    </source>
</evidence>
<evidence type="ECO:0000313" key="2">
    <source>
        <dbReference type="Proteomes" id="UP001148662"/>
    </source>
</evidence>
<gene>
    <name evidence="1" type="ORF">NM688_g2126</name>
</gene>
<keyword evidence="2" id="KW-1185">Reference proteome</keyword>
<dbReference type="Proteomes" id="UP001148662">
    <property type="component" value="Unassembled WGS sequence"/>
</dbReference>
<proteinExistence type="predicted"/>
<reference evidence="1" key="1">
    <citation type="submission" date="2022-07" db="EMBL/GenBank/DDBJ databases">
        <title>Genome Sequence of Phlebia brevispora.</title>
        <authorList>
            <person name="Buettner E."/>
        </authorList>
    </citation>
    <scope>NUCLEOTIDE SEQUENCE</scope>
    <source>
        <strain evidence="1">MPL23</strain>
    </source>
</reference>
<protein>
    <submittedName>
        <fullName evidence="1">Uncharacterized protein</fullName>
    </submittedName>
</protein>
<name>A0ACC1T9D7_9APHY</name>
<comment type="caution">
    <text evidence="1">The sequence shown here is derived from an EMBL/GenBank/DDBJ whole genome shotgun (WGS) entry which is preliminary data.</text>
</comment>
<organism evidence="1 2">
    <name type="scientific">Phlebia brevispora</name>
    <dbReference type="NCBI Taxonomy" id="194682"/>
    <lineage>
        <taxon>Eukaryota</taxon>
        <taxon>Fungi</taxon>
        <taxon>Dikarya</taxon>
        <taxon>Basidiomycota</taxon>
        <taxon>Agaricomycotina</taxon>
        <taxon>Agaricomycetes</taxon>
        <taxon>Polyporales</taxon>
        <taxon>Meruliaceae</taxon>
        <taxon>Phlebia</taxon>
    </lineage>
</organism>
<dbReference type="EMBL" id="JANHOG010000257">
    <property type="protein sequence ID" value="KAJ3556258.1"/>
    <property type="molecule type" value="Genomic_DNA"/>
</dbReference>
<accession>A0ACC1T9D7</accession>
<sequence length="150" mass="16724">MSRSSRPTASSSATITQPIHPPLDHDIVMGPPPLPTQIAPALSAGARSKDGENQDVAEKYRRLKRKYFELEEKHKDTVIELRGSGERAVQMRSERNALLDRIVELEAMTSPGQHPPPHPLLPYPTSTAYPRSLNNPLAQKRLPYEPRTSS</sequence>